<sequence length="66" mass="7670">MRLIAILLVIWIMMLATAFTAYTCWRQALGDGRFMWTETNQLIIWSEAIIFTAVIPVGLWLVVKRL</sequence>
<dbReference type="AlphaFoldDB" id="A0A0F9SN17"/>
<keyword evidence="1" id="KW-0812">Transmembrane</keyword>
<reference evidence="2" key="1">
    <citation type="journal article" date="2015" name="Nature">
        <title>Complex archaea that bridge the gap between prokaryotes and eukaryotes.</title>
        <authorList>
            <person name="Spang A."/>
            <person name="Saw J.H."/>
            <person name="Jorgensen S.L."/>
            <person name="Zaremba-Niedzwiedzka K."/>
            <person name="Martijn J."/>
            <person name="Lind A.E."/>
            <person name="van Eijk R."/>
            <person name="Schleper C."/>
            <person name="Guy L."/>
            <person name="Ettema T.J."/>
        </authorList>
    </citation>
    <scope>NUCLEOTIDE SEQUENCE</scope>
</reference>
<accession>A0A0F9SN17</accession>
<organism evidence="2">
    <name type="scientific">marine sediment metagenome</name>
    <dbReference type="NCBI Taxonomy" id="412755"/>
    <lineage>
        <taxon>unclassified sequences</taxon>
        <taxon>metagenomes</taxon>
        <taxon>ecological metagenomes</taxon>
    </lineage>
</organism>
<name>A0A0F9SN17_9ZZZZ</name>
<proteinExistence type="predicted"/>
<keyword evidence="1" id="KW-1133">Transmembrane helix</keyword>
<gene>
    <name evidence="2" type="ORF">LCGC14_0431100</name>
</gene>
<evidence type="ECO:0000313" key="2">
    <source>
        <dbReference type="EMBL" id="KKN70415.1"/>
    </source>
</evidence>
<feature type="transmembrane region" description="Helical" evidence="1">
    <location>
        <begin position="44"/>
        <end position="63"/>
    </location>
</feature>
<keyword evidence="1" id="KW-0472">Membrane</keyword>
<protein>
    <submittedName>
        <fullName evidence="2">Uncharacterized protein</fullName>
    </submittedName>
</protein>
<comment type="caution">
    <text evidence="2">The sequence shown here is derived from an EMBL/GenBank/DDBJ whole genome shotgun (WGS) entry which is preliminary data.</text>
</comment>
<dbReference type="EMBL" id="LAZR01000403">
    <property type="protein sequence ID" value="KKN70415.1"/>
    <property type="molecule type" value="Genomic_DNA"/>
</dbReference>
<evidence type="ECO:0000256" key="1">
    <source>
        <dbReference type="SAM" id="Phobius"/>
    </source>
</evidence>